<dbReference type="InterPro" id="IPR027417">
    <property type="entry name" value="P-loop_NTPase"/>
</dbReference>
<dbReference type="SUPFAM" id="SSF52540">
    <property type="entry name" value="P-loop containing nucleoside triphosphate hydrolases"/>
    <property type="match status" value="1"/>
</dbReference>
<dbReference type="InterPro" id="IPR050100">
    <property type="entry name" value="TRAFAC_GTPase_members"/>
</dbReference>
<dbReference type="GO" id="GO:0003924">
    <property type="term" value="F:GTPase activity"/>
    <property type="evidence" value="ECO:0007669"/>
    <property type="project" value="InterPro"/>
</dbReference>
<evidence type="ECO:0000313" key="6">
    <source>
        <dbReference type="Proteomes" id="UP000018936"/>
    </source>
</evidence>
<dbReference type="EMBL" id="AZIM01000323">
    <property type="protein sequence ID" value="ETE71716.1"/>
    <property type="molecule type" value="Genomic_DNA"/>
</dbReference>
<keyword evidence="6" id="KW-1185">Reference proteome</keyword>
<feature type="region of interest" description="Disordered" evidence="3">
    <location>
        <begin position="1"/>
        <end position="33"/>
    </location>
</feature>
<dbReference type="OrthoDB" id="342024at2759"/>
<accession>V8PCL7</accession>
<dbReference type="Pfam" id="PF00009">
    <property type="entry name" value="GTP_EFTU"/>
    <property type="match status" value="1"/>
</dbReference>
<dbReference type="PANTHER" id="PTHR23115">
    <property type="entry name" value="TRANSLATION FACTOR"/>
    <property type="match status" value="1"/>
</dbReference>
<protein>
    <recommendedName>
        <fullName evidence="4">Tr-type G domain-containing protein</fullName>
    </recommendedName>
</protein>
<evidence type="ECO:0000256" key="3">
    <source>
        <dbReference type="SAM" id="MobiDB-lite"/>
    </source>
</evidence>
<dbReference type="GO" id="GO:0005525">
    <property type="term" value="F:GTP binding"/>
    <property type="evidence" value="ECO:0007669"/>
    <property type="project" value="UniProtKB-KW"/>
</dbReference>
<evidence type="ECO:0000259" key="4">
    <source>
        <dbReference type="Pfam" id="PF00009"/>
    </source>
</evidence>
<comment type="caution">
    <text evidence="5">The sequence shown here is derived from an EMBL/GenBank/DDBJ whole genome shotgun (WGS) entry which is preliminary data.</text>
</comment>
<organism evidence="5 6">
    <name type="scientific">Ophiophagus hannah</name>
    <name type="common">King cobra</name>
    <name type="synonym">Naja hannah</name>
    <dbReference type="NCBI Taxonomy" id="8665"/>
    <lineage>
        <taxon>Eukaryota</taxon>
        <taxon>Metazoa</taxon>
        <taxon>Chordata</taxon>
        <taxon>Craniata</taxon>
        <taxon>Vertebrata</taxon>
        <taxon>Euteleostomi</taxon>
        <taxon>Lepidosauria</taxon>
        <taxon>Squamata</taxon>
        <taxon>Bifurcata</taxon>
        <taxon>Unidentata</taxon>
        <taxon>Episquamata</taxon>
        <taxon>Toxicofera</taxon>
        <taxon>Serpentes</taxon>
        <taxon>Colubroidea</taxon>
        <taxon>Elapidae</taxon>
        <taxon>Elapinae</taxon>
        <taxon>Ophiophagus</taxon>
    </lineage>
</organism>
<name>V8PCL7_OPHHA</name>
<evidence type="ECO:0000256" key="2">
    <source>
        <dbReference type="ARBA" id="ARBA00023134"/>
    </source>
</evidence>
<dbReference type="Gene3D" id="3.40.50.300">
    <property type="entry name" value="P-loop containing nucleotide triphosphate hydrolases"/>
    <property type="match status" value="1"/>
</dbReference>
<feature type="domain" description="Tr-type G" evidence="4">
    <location>
        <begin position="61"/>
        <end position="133"/>
    </location>
</feature>
<keyword evidence="2" id="KW-0342">GTP-binding</keyword>
<dbReference type="Proteomes" id="UP000018936">
    <property type="component" value="Unassembled WGS sequence"/>
</dbReference>
<proteinExistence type="predicted"/>
<evidence type="ECO:0000256" key="1">
    <source>
        <dbReference type="ARBA" id="ARBA00022741"/>
    </source>
</evidence>
<dbReference type="InterPro" id="IPR000795">
    <property type="entry name" value="T_Tr_GTP-bd_dom"/>
</dbReference>
<gene>
    <name evidence="5" type="ORF">L345_02462</name>
</gene>
<sequence length="144" mass="16578">MEGMNGGMKKEEKKERKRKKERKKEKEKERRNQSRRYIPAGLWLNLRLDQGTGELQVGISKNGQTWEHALFAYTLGVKQLIIGVNKMDSTEFPYSNAHYQEIIKEVSAYIKKMGYNPASVAFVPISGWHGDNMLEPSSNTNTEK</sequence>
<feature type="non-terminal residue" evidence="5">
    <location>
        <position position="1"/>
    </location>
</feature>
<reference evidence="5 6" key="1">
    <citation type="journal article" date="2013" name="Proc. Natl. Acad. Sci. U.S.A.">
        <title>The king cobra genome reveals dynamic gene evolution and adaptation in the snake venom system.</title>
        <authorList>
            <person name="Vonk F.J."/>
            <person name="Casewell N.R."/>
            <person name="Henkel C.V."/>
            <person name="Heimberg A.M."/>
            <person name="Jansen H.J."/>
            <person name="McCleary R.J."/>
            <person name="Kerkkamp H.M."/>
            <person name="Vos R.A."/>
            <person name="Guerreiro I."/>
            <person name="Calvete J.J."/>
            <person name="Wuster W."/>
            <person name="Woods A.E."/>
            <person name="Logan J.M."/>
            <person name="Harrison R.A."/>
            <person name="Castoe T.A."/>
            <person name="de Koning A.P."/>
            <person name="Pollock D.D."/>
            <person name="Yandell M."/>
            <person name="Calderon D."/>
            <person name="Renjifo C."/>
            <person name="Currier R.B."/>
            <person name="Salgado D."/>
            <person name="Pla D."/>
            <person name="Sanz L."/>
            <person name="Hyder A.S."/>
            <person name="Ribeiro J.M."/>
            <person name="Arntzen J.W."/>
            <person name="van den Thillart G.E."/>
            <person name="Boetzer M."/>
            <person name="Pirovano W."/>
            <person name="Dirks R.P."/>
            <person name="Spaink H.P."/>
            <person name="Duboule D."/>
            <person name="McGlinn E."/>
            <person name="Kini R.M."/>
            <person name="Richardson M.K."/>
        </authorList>
    </citation>
    <scope>NUCLEOTIDE SEQUENCE</scope>
    <source>
        <tissue evidence="5">Blood</tissue>
    </source>
</reference>
<dbReference type="AlphaFoldDB" id="V8PCL7"/>
<evidence type="ECO:0000313" key="5">
    <source>
        <dbReference type="EMBL" id="ETE71716.1"/>
    </source>
</evidence>
<keyword evidence="1" id="KW-0547">Nucleotide-binding</keyword>